<sequence>MEPTYHTGPYRTRSSIDAYVLECSRMHNNAGDPKGLMLWRRIVPFSHFGDTQLTIPRRHGTLYARSGAPVFERRARPVRMTPNHRRGDGSVSFVAAMILTSRKNISHDQIVVQNINQMFRGCSATAETKSPQASSPQRRGGSQPFVGCSRTACSPALDGPQRCNVQLPPILPRLHLHTAAHAVEQGRDELEGRPHTMVDDAASTSSSLADISSH</sequence>
<dbReference type="Proteomes" id="UP000504637">
    <property type="component" value="Unplaced"/>
</dbReference>
<dbReference type="GeneID" id="54360813"/>
<organism evidence="3">
    <name type="scientific">Dissoconium aciculare CBS 342.82</name>
    <dbReference type="NCBI Taxonomy" id="1314786"/>
    <lineage>
        <taxon>Eukaryota</taxon>
        <taxon>Fungi</taxon>
        <taxon>Dikarya</taxon>
        <taxon>Ascomycota</taxon>
        <taxon>Pezizomycotina</taxon>
        <taxon>Dothideomycetes</taxon>
        <taxon>Dothideomycetidae</taxon>
        <taxon>Mycosphaerellales</taxon>
        <taxon>Dissoconiaceae</taxon>
        <taxon>Dissoconium</taxon>
    </lineage>
</organism>
<feature type="region of interest" description="Disordered" evidence="1">
    <location>
        <begin position="126"/>
        <end position="146"/>
    </location>
</feature>
<reference evidence="3" key="2">
    <citation type="submission" date="2020-04" db="EMBL/GenBank/DDBJ databases">
        <authorList>
            <consortium name="NCBI Genome Project"/>
        </authorList>
    </citation>
    <scope>NUCLEOTIDE SEQUENCE</scope>
    <source>
        <strain evidence="3">CBS 342.82</strain>
    </source>
</reference>
<evidence type="ECO:0000256" key="1">
    <source>
        <dbReference type="SAM" id="MobiDB-lite"/>
    </source>
</evidence>
<dbReference type="AlphaFoldDB" id="A0A6J3M9E2"/>
<reference evidence="3" key="1">
    <citation type="submission" date="2020-01" db="EMBL/GenBank/DDBJ databases">
        <authorList>
            <consortium name="DOE Joint Genome Institute"/>
            <person name="Haridas S."/>
            <person name="Albert R."/>
            <person name="Binder M."/>
            <person name="Bloem J."/>
            <person name="Labutti K."/>
            <person name="Salamov A."/>
            <person name="Andreopoulos B."/>
            <person name="Baker S.E."/>
            <person name="Barry K."/>
            <person name="Bills G."/>
            <person name="Bluhm B.H."/>
            <person name="Cannon C."/>
            <person name="Castanera R."/>
            <person name="Culley D.E."/>
            <person name="Daum C."/>
            <person name="Ezra D."/>
            <person name="Gonzalez J.B."/>
            <person name="Henrissat B."/>
            <person name="Kuo A."/>
            <person name="Liang C."/>
            <person name="Lipzen A."/>
            <person name="Lutzoni F."/>
            <person name="Magnuson J."/>
            <person name="Mondo S."/>
            <person name="Nolan M."/>
            <person name="Ohm R."/>
            <person name="Pangilinan J."/>
            <person name="Park H.-J."/>
            <person name="Ramirez L."/>
            <person name="Alfaro M."/>
            <person name="Sun H."/>
            <person name="Tritt A."/>
            <person name="Yoshinaga Y."/>
            <person name="Zwiers L.-H."/>
            <person name="Turgeon B.G."/>
            <person name="Goodwin S.B."/>
            <person name="Spatafora J.W."/>
            <person name="Crous P.W."/>
            <person name="Grigoriev I.V."/>
        </authorList>
    </citation>
    <scope>NUCLEOTIDE SEQUENCE</scope>
    <source>
        <strain evidence="3">CBS 342.82</strain>
    </source>
</reference>
<feature type="compositionally biased region" description="Polar residues" evidence="1">
    <location>
        <begin position="126"/>
        <end position="137"/>
    </location>
</feature>
<name>A0A6J3M9E2_9PEZI</name>
<protein>
    <submittedName>
        <fullName evidence="3">Uncharacterized protein</fullName>
    </submittedName>
</protein>
<proteinExistence type="predicted"/>
<evidence type="ECO:0000313" key="2">
    <source>
        <dbReference type="Proteomes" id="UP000504637"/>
    </source>
</evidence>
<keyword evidence="2" id="KW-1185">Reference proteome</keyword>
<evidence type="ECO:0000313" key="3">
    <source>
        <dbReference type="RefSeq" id="XP_033461275.1"/>
    </source>
</evidence>
<gene>
    <name evidence="3" type="ORF">K489DRAFT_369140</name>
</gene>
<reference evidence="3" key="3">
    <citation type="submission" date="2025-08" db="UniProtKB">
        <authorList>
            <consortium name="RefSeq"/>
        </authorList>
    </citation>
    <scope>IDENTIFICATION</scope>
    <source>
        <strain evidence="3">CBS 342.82</strain>
    </source>
</reference>
<accession>A0A6J3M9E2</accession>
<dbReference type="RefSeq" id="XP_033461275.1">
    <property type="nucleotide sequence ID" value="XM_033603013.1"/>
</dbReference>